<comment type="caution">
    <text evidence="26">The sequence shown here is derived from an EMBL/GenBank/DDBJ whole genome shotgun (WGS) entry which is preliminary data.</text>
</comment>
<dbReference type="PANTHER" id="PTHR12418:SF19">
    <property type="entry name" value="ACYL-COENZYME A THIOESTERASE THEM4"/>
    <property type="match status" value="1"/>
</dbReference>
<keyword evidence="6" id="KW-0053">Apoptosis</keyword>
<feature type="compositionally biased region" description="Basic and acidic residues" evidence="24">
    <location>
        <begin position="172"/>
        <end position="188"/>
    </location>
</feature>
<evidence type="ECO:0000256" key="11">
    <source>
        <dbReference type="ARBA" id="ARBA00023136"/>
    </source>
</evidence>
<dbReference type="OrthoDB" id="5242242at2"/>
<evidence type="ECO:0000313" key="27">
    <source>
        <dbReference type="Proteomes" id="UP000294911"/>
    </source>
</evidence>
<comment type="catalytic activity">
    <reaction evidence="19">
        <text>octanoyl-CoA + H2O = octanoate + CoA + H(+)</text>
        <dbReference type="Rhea" id="RHEA:30143"/>
        <dbReference type="ChEBI" id="CHEBI:15377"/>
        <dbReference type="ChEBI" id="CHEBI:15378"/>
        <dbReference type="ChEBI" id="CHEBI:25646"/>
        <dbReference type="ChEBI" id="CHEBI:57287"/>
        <dbReference type="ChEBI" id="CHEBI:57386"/>
    </reaction>
    <physiologicalReaction direction="left-to-right" evidence="19">
        <dbReference type="Rhea" id="RHEA:30144"/>
    </physiologicalReaction>
</comment>
<keyword evidence="27" id="KW-1185">Reference proteome</keyword>
<keyword evidence="9" id="KW-0809">Transit peptide</keyword>
<evidence type="ECO:0000256" key="23">
    <source>
        <dbReference type="ARBA" id="ARBA00048180"/>
    </source>
</evidence>
<dbReference type="InterPro" id="IPR052365">
    <property type="entry name" value="THEM4/THEM5_acyl-CoA_thioest"/>
</dbReference>
<evidence type="ECO:0000256" key="9">
    <source>
        <dbReference type="ARBA" id="ARBA00022946"/>
    </source>
</evidence>
<evidence type="ECO:0000256" key="4">
    <source>
        <dbReference type="ARBA" id="ARBA00022475"/>
    </source>
</evidence>
<evidence type="ECO:0000256" key="15">
    <source>
        <dbReference type="ARBA" id="ARBA00038456"/>
    </source>
</evidence>
<comment type="catalytic activity">
    <reaction evidence="13">
        <text>(5Z,8Z,11Z,14Z)-eicosatetraenoyl-CoA + H2O = (5Z,8Z,11Z,14Z)-eicosatetraenoate + CoA + H(+)</text>
        <dbReference type="Rhea" id="RHEA:40151"/>
        <dbReference type="ChEBI" id="CHEBI:15377"/>
        <dbReference type="ChEBI" id="CHEBI:15378"/>
        <dbReference type="ChEBI" id="CHEBI:32395"/>
        <dbReference type="ChEBI" id="CHEBI:57287"/>
        <dbReference type="ChEBI" id="CHEBI:57368"/>
    </reaction>
    <physiologicalReaction direction="left-to-right" evidence="13">
        <dbReference type="Rhea" id="RHEA:40152"/>
    </physiologicalReaction>
</comment>
<comment type="catalytic activity">
    <reaction evidence="14">
        <text>(9Z)-octadecenoyl-CoA + H2O = (9Z)-octadecenoate + CoA + H(+)</text>
        <dbReference type="Rhea" id="RHEA:40139"/>
        <dbReference type="ChEBI" id="CHEBI:15377"/>
        <dbReference type="ChEBI" id="CHEBI:15378"/>
        <dbReference type="ChEBI" id="CHEBI:30823"/>
        <dbReference type="ChEBI" id="CHEBI:57287"/>
        <dbReference type="ChEBI" id="CHEBI:57387"/>
    </reaction>
    <physiologicalReaction direction="left-to-right" evidence="14">
        <dbReference type="Rhea" id="RHEA:40140"/>
    </physiologicalReaction>
</comment>
<dbReference type="Pfam" id="PF03061">
    <property type="entry name" value="4HBT"/>
    <property type="match status" value="1"/>
</dbReference>
<dbReference type="EMBL" id="SLXQ01000008">
    <property type="protein sequence ID" value="TCP50058.1"/>
    <property type="molecule type" value="Genomic_DNA"/>
</dbReference>
<evidence type="ECO:0000256" key="10">
    <source>
        <dbReference type="ARBA" id="ARBA00023098"/>
    </source>
</evidence>
<keyword evidence="4" id="KW-1003">Cell membrane</keyword>
<evidence type="ECO:0000313" key="26">
    <source>
        <dbReference type="EMBL" id="TCP50058.1"/>
    </source>
</evidence>
<proteinExistence type="inferred from homology"/>
<evidence type="ECO:0000259" key="25">
    <source>
        <dbReference type="Pfam" id="PF03061"/>
    </source>
</evidence>
<reference evidence="26 27" key="1">
    <citation type="submission" date="2019-03" db="EMBL/GenBank/DDBJ databases">
        <title>Genomic Encyclopedia of Type Strains, Phase IV (KMG-IV): sequencing the most valuable type-strain genomes for metagenomic binning, comparative biology and taxonomic classification.</title>
        <authorList>
            <person name="Goeker M."/>
        </authorList>
    </citation>
    <scope>NUCLEOTIDE SEQUENCE [LARGE SCALE GENOMIC DNA]</scope>
    <source>
        <strain evidence="26 27">DSM 45765</strain>
    </source>
</reference>
<keyword evidence="12" id="KW-0966">Cell projection</keyword>
<comment type="catalytic activity">
    <reaction evidence="22">
        <text>dodecanoyl-CoA + H2O = dodecanoate + CoA + H(+)</text>
        <dbReference type="Rhea" id="RHEA:30135"/>
        <dbReference type="ChEBI" id="CHEBI:15377"/>
        <dbReference type="ChEBI" id="CHEBI:15378"/>
        <dbReference type="ChEBI" id="CHEBI:18262"/>
        <dbReference type="ChEBI" id="CHEBI:57287"/>
        <dbReference type="ChEBI" id="CHEBI:57375"/>
    </reaction>
    <physiologicalReaction direction="left-to-right" evidence="22">
        <dbReference type="Rhea" id="RHEA:30136"/>
    </physiologicalReaction>
</comment>
<dbReference type="InterPro" id="IPR029069">
    <property type="entry name" value="HotDog_dom_sf"/>
</dbReference>
<keyword evidence="11" id="KW-0472">Membrane</keyword>
<dbReference type="Proteomes" id="UP000294911">
    <property type="component" value="Unassembled WGS sequence"/>
</dbReference>
<feature type="region of interest" description="Disordered" evidence="24">
    <location>
        <begin position="166"/>
        <end position="202"/>
    </location>
</feature>
<keyword evidence="5" id="KW-0963">Cytoplasm</keyword>
<evidence type="ECO:0000256" key="1">
    <source>
        <dbReference type="ARBA" id="ARBA00004170"/>
    </source>
</evidence>
<comment type="subcellular location">
    <subcellularLocation>
        <location evidence="3">Cell projection</location>
        <location evidence="3">Ruffle membrane</location>
    </subcellularLocation>
    <subcellularLocation>
        <location evidence="2">Cytoplasm</location>
    </subcellularLocation>
    <subcellularLocation>
        <location evidence="1">Membrane</location>
        <topology evidence="1">Peripheral membrane protein</topology>
    </subcellularLocation>
</comment>
<comment type="catalytic activity">
    <reaction evidence="21">
        <text>decanoyl-CoA + H2O = decanoate + CoA + H(+)</text>
        <dbReference type="Rhea" id="RHEA:40059"/>
        <dbReference type="ChEBI" id="CHEBI:15377"/>
        <dbReference type="ChEBI" id="CHEBI:15378"/>
        <dbReference type="ChEBI" id="CHEBI:27689"/>
        <dbReference type="ChEBI" id="CHEBI:57287"/>
        <dbReference type="ChEBI" id="CHEBI:61430"/>
    </reaction>
    <physiologicalReaction direction="left-to-right" evidence="21">
        <dbReference type="Rhea" id="RHEA:40060"/>
    </physiologicalReaction>
</comment>
<evidence type="ECO:0000256" key="13">
    <source>
        <dbReference type="ARBA" id="ARBA00035852"/>
    </source>
</evidence>
<evidence type="ECO:0000256" key="17">
    <source>
        <dbReference type="ARBA" id="ARBA00040123"/>
    </source>
</evidence>
<keyword evidence="10" id="KW-0443">Lipid metabolism</keyword>
<dbReference type="AlphaFoldDB" id="A0A4R2QN82"/>
<evidence type="ECO:0000256" key="14">
    <source>
        <dbReference type="ARBA" id="ARBA00037002"/>
    </source>
</evidence>
<evidence type="ECO:0000256" key="6">
    <source>
        <dbReference type="ARBA" id="ARBA00022703"/>
    </source>
</evidence>
<dbReference type="PANTHER" id="PTHR12418">
    <property type="entry name" value="ACYL-COENZYME A THIOESTERASE THEM4"/>
    <property type="match status" value="1"/>
</dbReference>
<evidence type="ECO:0000256" key="2">
    <source>
        <dbReference type="ARBA" id="ARBA00004496"/>
    </source>
</evidence>
<comment type="catalytic activity">
    <reaction evidence="23">
        <text>tetradecanoyl-CoA + H2O = tetradecanoate + CoA + H(+)</text>
        <dbReference type="Rhea" id="RHEA:40119"/>
        <dbReference type="ChEBI" id="CHEBI:15377"/>
        <dbReference type="ChEBI" id="CHEBI:15378"/>
        <dbReference type="ChEBI" id="CHEBI:30807"/>
        <dbReference type="ChEBI" id="CHEBI:57287"/>
        <dbReference type="ChEBI" id="CHEBI:57385"/>
    </reaction>
    <physiologicalReaction direction="left-to-right" evidence="23">
        <dbReference type="Rhea" id="RHEA:40120"/>
    </physiologicalReaction>
</comment>
<evidence type="ECO:0000256" key="3">
    <source>
        <dbReference type="ARBA" id="ARBA00004632"/>
    </source>
</evidence>
<dbReference type="GO" id="GO:0016020">
    <property type="term" value="C:membrane"/>
    <property type="evidence" value="ECO:0007669"/>
    <property type="project" value="UniProtKB-SubCell"/>
</dbReference>
<keyword evidence="7" id="KW-0378">Hydrolase</keyword>
<dbReference type="Gene3D" id="3.10.129.10">
    <property type="entry name" value="Hotdog Thioesterase"/>
    <property type="match status" value="1"/>
</dbReference>
<dbReference type="GO" id="GO:0016787">
    <property type="term" value="F:hydrolase activity"/>
    <property type="evidence" value="ECO:0007669"/>
    <property type="project" value="UniProtKB-KW"/>
</dbReference>
<evidence type="ECO:0000256" key="16">
    <source>
        <dbReference type="ARBA" id="ARBA00038848"/>
    </source>
</evidence>
<dbReference type="SUPFAM" id="SSF54637">
    <property type="entry name" value="Thioesterase/thiol ester dehydrase-isomerase"/>
    <property type="match status" value="1"/>
</dbReference>
<evidence type="ECO:0000256" key="22">
    <source>
        <dbReference type="ARBA" id="ARBA00048074"/>
    </source>
</evidence>
<evidence type="ECO:0000256" key="5">
    <source>
        <dbReference type="ARBA" id="ARBA00022490"/>
    </source>
</evidence>
<feature type="domain" description="Thioesterase" evidence="25">
    <location>
        <begin position="117"/>
        <end position="168"/>
    </location>
</feature>
<evidence type="ECO:0000256" key="7">
    <source>
        <dbReference type="ARBA" id="ARBA00022801"/>
    </source>
</evidence>
<dbReference type="GO" id="GO:0006631">
    <property type="term" value="P:fatty acid metabolic process"/>
    <property type="evidence" value="ECO:0007669"/>
    <property type="project" value="UniProtKB-KW"/>
</dbReference>
<comment type="catalytic activity">
    <reaction evidence="20">
        <text>hexadecanoyl-CoA + H2O = hexadecanoate + CoA + H(+)</text>
        <dbReference type="Rhea" id="RHEA:16645"/>
        <dbReference type="ChEBI" id="CHEBI:7896"/>
        <dbReference type="ChEBI" id="CHEBI:15377"/>
        <dbReference type="ChEBI" id="CHEBI:15378"/>
        <dbReference type="ChEBI" id="CHEBI:57287"/>
        <dbReference type="ChEBI" id="CHEBI:57379"/>
        <dbReference type="EC" id="3.1.2.2"/>
    </reaction>
    <physiologicalReaction direction="left-to-right" evidence="20">
        <dbReference type="Rhea" id="RHEA:16646"/>
    </physiologicalReaction>
</comment>
<evidence type="ECO:0000256" key="20">
    <source>
        <dbReference type="ARBA" id="ARBA00047734"/>
    </source>
</evidence>
<evidence type="ECO:0000256" key="21">
    <source>
        <dbReference type="ARBA" id="ARBA00047969"/>
    </source>
</evidence>
<name>A0A4R2QN82_9PSEU</name>
<evidence type="ECO:0000256" key="18">
    <source>
        <dbReference type="ARBA" id="ARBA00043210"/>
    </source>
</evidence>
<organism evidence="26 27">
    <name type="scientific">Tamaricihabitans halophyticus</name>
    <dbReference type="NCBI Taxonomy" id="1262583"/>
    <lineage>
        <taxon>Bacteria</taxon>
        <taxon>Bacillati</taxon>
        <taxon>Actinomycetota</taxon>
        <taxon>Actinomycetes</taxon>
        <taxon>Pseudonocardiales</taxon>
        <taxon>Pseudonocardiaceae</taxon>
        <taxon>Tamaricihabitans</taxon>
    </lineage>
</organism>
<evidence type="ECO:0000256" key="24">
    <source>
        <dbReference type="SAM" id="MobiDB-lite"/>
    </source>
</evidence>
<gene>
    <name evidence="26" type="ORF">EV191_108147</name>
</gene>
<sequence length="231" mass="24505">MTQQEDQQEELAERRAAVAELGAAVRALTDAAVVSEVDDATLRSVAAAVAELVPSLTAARRERHERPATDPPGSGHRWYNPVIGAGNPMAPPVHVELVDGRAVGTCVLGLAYEGPRGYVHGGISALLLDQILGHAHGASGRPGMTISLSLRYRGPVPLNTPLRITGWLGESDPGRPSDADDHGDDRQPSHAIGTISTADEPDSVLVEARGKFIVPNRKQVQRIFGGEDFAR</sequence>
<evidence type="ECO:0000256" key="8">
    <source>
        <dbReference type="ARBA" id="ARBA00022832"/>
    </source>
</evidence>
<evidence type="ECO:0000256" key="19">
    <source>
        <dbReference type="ARBA" id="ARBA00047588"/>
    </source>
</evidence>
<dbReference type="GO" id="GO:0005737">
    <property type="term" value="C:cytoplasm"/>
    <property type="evidence" value="ECO:0007669"/>
    <property type="project" value="UniProtKB-SubCell"/>
</dbReference>
<evidence type="ECO:0000256" key="12">
    <source>
        <dbReference type="ARBA" id="ARBA00023273"/>
    </source>
</evidence>
<protein>
    <recommendedName>
        <fullName evidence="17">Acyl-coenzyme A thioesterase THEM4</fullName>
        <ecNumber evidence="16">3.1.2.2</ecNumber>
    </recommendedName>
    <alternativeName>
        <fullName evidence="18">Thioesterase superfamily member 4</fullName>
    </alternativeName>
</protein>
<keyword evidence="8" id="KW-0276">Fatty acid metabolism</keyword>
<dbReference type="RefSeq" id="WP_132878370.1">
    <property type="nucleotide sequence ID" value="NZ_SLXQ01000008.1"/>
</dbReference>
<comment type="similarity">
    <text evidence="15">Belongs to the THEM4/THEM5 thioesterase family.</text>
</comment>
<dbReference type="EC" id="3.1.2.2" evidence="16"/>
<dbReference type="InterPro" id="IPR006683">
    <property type="entry name" value="Thioestr_dom"/>
</dbReference>
<dbReference type="CDD" id="cd03443">
    <property type="entry name" value="PaaI_thioesterase"/>
    <property type="match status" value="1"/>
</dbReference>
<accession>A0A4R2QN82</accession>